<reference evidence="5 6" key="1">
    <citation type="submission" date="2023-11" db="EMBL/GenBank/DDBJ databases">
        <title>An acidophilic fungus is an integral part of prey digestion in a carnivorous sundew plant.</title>
        <authorList>
            <person name="Tsai I.J."/>
        </authorList>
    </citation>
    <scope>NUCLEOTIDE SEQUENCE [LARGE SCALE GENOMIC DNA]</scope>
    <source>
        <strain evidence="5">169a</strain>
    </source>
</reference>
<evidence type="ECO:0000256" key="3">
    <source>
        <dbReference type="RuleBase" id="RU361235"/>
    </source>
</evidence>
<keyword evidence="2 3" id="KW-0378">Hydrolase</keyword>
<evidence type="ECO:0000259" key="4">
    <source>
        <dbReference type="Pfam" id="PF00135"/>
    </source>
</evidence>
<dbReference type="InterPro" id="IPR002018">
    <property type="entry name" value="CarbesteraseB"/>
</dbReference>
<comment type="similarity">
    <text evidence="1 3">Belongs to the type-B carboxylesterase/lipase family.</text>
</comment>
<dbReference type="InterPro" id="IPR029058">
    <property type="entry name" value="AB_hydrolase_fold"/>
</dbReference>
<dbReference type="Pfam" id="PF00135">
    <property type="entry name" value="COesterase"/>
    <property type="match status" value="1"/>
</dbReference>
<evidence type="ECO:0000256" key="1">
    <source>
        <dbReference type="ARBA" id="ARBA00005964"/>
    </source>
</evidence>
<accession>A0AAQ3R5Y0</accession>
<dbReference type="PANTHER" id="PTHR43142:SF4">
    <property type="entry name" value="CARBOXYLIC ESTER HYDROLASE"/>
    <property type="match status" value="1"/>
</dbReference>
<dbReference type="SUPFAM" id="SSF53474">
    <property type="entry name" value="alpha/beta-Hydrolases"/>
    <property type="match status" value="1"/>
</dbReference>
<dbReference type="Gene3D" id="3.40.50.1820">
    <property type="entry name" value="alpha/beta hydrolase"/>
    <property type="match status" value="1"/>
</dbReference>
<sequence>MHQDDMGKSYRLESPSLGVLDGVELPSGCRYFGGLPYGLPPLGPYRFRQPRALPESYRYGTKENPGRFQGGTAVCPQPKFPNQSLWNEDMLQLNIYISPGEKPAKGWPVFFYIHGGFLQWGDPNMDPSTLVPLMTETPFRAIVVAPAYRLNSFGYLCSRELESEAHRNGETTGNMGFWDQRLALEWTAKNIEHFGGDRHNITVGGYSAGSHSTFQQLAFELYFVPEEKAIIRRAIMWSNSPGIQPKTVDEHQEQFDELLAILDIPLHLPAETKLARLRATTPHDLIQAQDKLKISEFRAATDGDFISKNIIANINSGDFARRMKTRGIRLMNGECRDERFSYQTWRTPASSFEAVHTRLCGDYPKAIVAKLMQHYCGPSMKLPAGVEDWQELFGIIYANMQVHCLERGFHNALVKGGLKPGKDLLRYRFNWRAKCVDGVYPPEWKVTHATDLCIWWWGSGFGDGLTEDEKLILKPFNEAFSDFVAGKDVLWSTEQVKQVLRLDENGKTGIWIDDRWEEGLQVWELVNGSPSGILAWSWSKL</sequence>
<protein>
    <recommendedName>
        <fullName evidence="3">Carboxylic ester hydrolase</fullName>
        <ecNumber evidence="3">3.1.1.-</ecNumber>
    </recommendedName>
</protein>
<proteinExistence type="inferred from homology"/>
<dbReference type="GO" id="GO:0016787">
    <property type="term" value="F:hydrolase activity"/>
    <property type="evidence" value="ECO:0007669"/>
    <property type="project" value="UniProtKB-KW"/>
</dbReference>
<evidence type="ECO:0000313" key="6">
    <source>
        <dbReference type="Proteomes" id="UP001303373"/>
    </source>
</evidence>
<name>A0AAQ3R5Y0_9PEZI</name>
<keyword evidence="6" id="KW-1185">Reference proteome</keyword>
<organism evidence="5 6">
    <name type="scientific">Acrodontium crateriforme</name>
    <dbReference type="NCBI Taxonomy" id="150365"/>
    <lineage>
        <taxon>Eukaryota</taxon>
        <taxon>Fungi</taxon>
        <taxon>Dikarya</taxon>
        <taxon>Ascomycota</taxon>
        <taxon>Pezizomycotina</taxon>
        <taxon>Dothideomycetes</taxon>
        <taxon>Dothideomycetidae</taxon>
        <taxon>Mycosphaerellales</taxon>
        <taxon>Teratosphaeriaceae</taxon>
        <taxon>Acrodontium</taxon>
    </lineage>
</organism>
<evidence type="ECO:0000313" key="5">
    <source>
        <dbReference type="EMBL" id="WPG98783.1"/>
    </source>
</evidence>
<evidence type="ECO:0000256" key="2">
    <source>
        <dbReference type="ARBA" id="ARBA00022801"/>
    </source>
</evidence>
<dbReference type="Proteomes" id="UP001303373">
    <property type="component" value="Chromosome 2"/>
</dbReference>
<dbReference type="InterPro" id="IPR019826">
    <property type="entry name" value="Carboxylesterase_B_AS"/>
</dbReference>
<dbReference type="EC" id="3.1.1.-" evidence="3"/>
<dbReference type="AlphaFoldDB" id="A0AAQ3R5Y0"/>
<gene>
    <name evidence="5" type="ORF">R9X50_00157900</name>
</gene>
<dbReference type="PANTHER" id="PTHR43142">
    <property type="entry name" value="CARBOXYLIC ESTER HYDROLASE"/>
    <property type="match status" value="1"/>
</dbReference>
<dbReference type="EMBL" id="CP138581">
    <property type="protein sequence ID" value="WPG98783.1"/>
    <property type="molecule type" value="Genomic_DNA"/>
</dbReference>
<feature type="domain" description="Carboxylesterase type B" evidence="4">
    <location>
        <begin position="18"/>
        <end position="485"/>
    </location>
</feature>
<dbReference type="PROSITE" id="PS00122">
    <property type="entry name" value="CARBOXYLESTERASE_B_1"/>
    <property type="match status" value="1"/>
</dbReference>